<dbReference type="AlphaFoldDB" id="A0A4R5CVI8"/>
<dbReference type="SUPFAM" id="SSF55909">
    <property type="entry name" value="Pentein"/>
    <property type="match status" value="1"/>
</dbReference>
<comment type="caution">
    <text evidence="1">The sequence shown here is derived from an EMBL/GenBank/DDBJ whole genome shotgun (WGS) entry which is preliminary data.</text>
</comment>
<dbReference type="Proteomes" id="UP000294644">
    <property type="component" value="Unassembled WGS sequence"/>
</dbReference>
<dbReference type="RefSeq" id="WP_132065682.1">
    <property type="nucleotide sequence ID" value="NZ_SMFN01000007.1"/>
</dbReference>
<dbReference type="EMBL" id="SMFN01000007">
    <property type="protein sequence ID" value="TDE04739.1"/>
    <property type="molecule type" value="Genomic_DNA"/>
</dbReference>
<dbReference type="OrthoDB" id="9788268at2"/>
<proteinExistence type="predicted"/>
<dbReference type="Pfam" id="PF19420">
    <property type="entry name" value="DDAH_eukar"/>
    <property type="match status" value="1"/>
</dbReference>
<accession>A0A4R5CVI8</accession>
<dbReference type="GO" id="GO:0016740">
    <property type="term" value="F:transferase activity"/>
    <property type="evidence" value="ECO:0007669"/>
    <property type="project" value="UniProtKB-KW"/>
</dbReference>
<keyword evidence="1" id="KW-0808">Transferase</keyword>
<dbReference type="Gene3D" id="3.75.10.10">
    <property type="entry name" value="L-arginine/glycine Amidinotransferase, Chain A"/>
    <property type="match status" value="1"/>
</dbReference>
<dbReference type="PANTHER" id="PTHR43224">
    <property type="entry name" value="AMIDINOTRANSFERASE"/>
    <property type="match status" value="1"/>
</dbReference>
<name>A0A4R5CVI8_9FLAO</name>
<protein>
    <submittedName>
        <fullName evidence="1">Amidinotransferase</fullName>
    </submittedName>
</protein>
<dbReference type="PANTHER" id="PTHR43224:SF1">
    <property type="entry name" value="AMIDINOTRANSFERASE"/>
    <property type="match status" value="1"/>
</dbReference>
<sequence>MKQTTNSIVMIRPVAFRMNEQTAVNNYYQKVLDGLLPATVNAKAQQEFDVFVEKLRAVGVEVTVVDDTLSPDTPDSIFPNNWISFHENGDVALYPMFAENRREERREEILDMLEDKGFVIHNIVDYTSAEEDGFFLEGTGSLLLDRENSKAYCALSPRADEELFIEFCEDFDYAPIIFEAFQTVDGERKLIYHTNVMMCLGETFAVICSDCIDDKKERKMVLDNLKENGKEIIVITEAQMNNFAGNMLEVRGSNDKRYLVMSAAAHQALTSKQIEQLEKHAEILSSSLDTIEACGGGSARCMMAEIFLPRK</sequence>
<evidence type="ECO:0000313" key="1">
    <source>
        <dbReference type="EMBL" id="TDE04739.1"/>
    </source>
</evidence>
<reference evidence="1 2" key="1">
    <citation type="submission" date="2019-03" db="EMBL/GenBank/DDBJ databases">
        <title>Flavobacterium LB-D12 sp. nov., isolated from arctic soil.</title>
        <authorList>
            <person name="Chaudhary D.K."/>
        </authorList>
    </citation>
    <scope>NUCLEOTIDE SEQUENCE [LARGE SCALE GENOMIC DNA]</scope>
    <source>
        <strain evidence="1 2">LB-D12</strain>
    </source>
</reference>
<dbReference type="NCBIfam" id="NF046062">
    <property type="entry name" value="citrull_CtlX"/>
    <property type="match status" value="1"/>
</dbReference>
<organism evidence="1 2">
    <name type="scientific">Flavobacterium sandaracinum</name>
    <dbReference type="NCBI Taxonomy" id="2541733"/>
    <lineage>
        <taxon>Bacteria</taxon>
        <taxon>Pseudomonadati</taxon>
        <taxon>Bacteroidota</taxon>
        <taxon>Flavobacteriia</taxon>
        <taxon>Flavobacteriales</taxon>
        <taxon>Flavobacteriaceae</taxon>
        <taxon>Flavobacterium</taxon>
    </lineage>
</organism>
<dbReference type="InterPro" id="IPR014541">
    <property type="entry name" value="Amdntrnsf_FN0238"/>
</dbReference>
<gene>
    <name evidence="1" type="ORF">E0F91_07520</name>
</gene>
<evidence type="ECO:0000313" key="2">
    <source>
        <dbReference type="Proteomes" id="UP000294644"/>
    </source>
</evidence>
<keyword evidence="2" id="KW-1185">Reference proteome</keyword>
<dbReference type="PIRSF" id="PIRSF028188">
    <property type="entry name" value="Amdntrnsf_FN0238"/>
    <property type="match status" value="1"/>
</dbReference>